<sequence length="164" mass="18060">MAKEVKKSDIQEAEETLVAIRKDLEKLHRLAPDSLSKPSFNAIVALLPSSHDILAASPHKKNATATTTAFATLRFTSRVLTVTFCRALWLTIYILALIGCGTVGFGVMIYALARMPWATYEGEGNGWRTHSDGYYYWGMPQESYTSTVAASVVTDVPEIDGRDI</sequence>
<evidence type="ECO:0000313" key="3">
    <source>
        <dbReference type="EMBL" id="KAK6358989.1"/>
    </source>
</evidence>
<keyword evidence="2" id="KW-0812">Transmembrane</keyword>
<dbReference type="EMBL" id="JAVHNQ010000001">
    <property type="protein sequence ID" value="KAK6358989.1"/>
    <property type="molecule type" value="Genomic_DNA"/>
</dbReference>
<name>A0AAV9VAV6_9PEZI</name>
<accession>A0AAV9VAV6</accession>
<dbReference type="Proteomes" id="UP001375240">
    <property type="component" value="Unassembled WGS sequence"/>
</dbReference>
<evidence type="ECO:0000256" key="2">
    <source>
        <dbReference type="SAM" id="Phobius"/>
    </source>
</evidence>
<keyword evidence="2" id="KW-1133">Transmembrane helix</keyword>
<organism evidence="3 4">
    <name type="scientific">Orbilia brochopaga</name>
    <dbReference type="NCBI Taxonomy" id="3140254"/>
    <lineage>
        <taxon>Eukaryota</taxon>
        <taxon>Fungi</taxon>
        <taxon>Dikarya</taxon>
        <taxon>Ascomycota</taxon>
        <taxon>Pezizomycotina</taxon>
        <taxon>Orbiliomycetes</taxon>
        <taxon>Orbiliales</taxon>
        <taxon>Orbiliaceae</taxon>
        <taxon>Orbilia</taxon>
    </lineage>
</organism>
<feature type="coiled-coil region" evidence="1">
    <location>
        <begin position="3"/>
        <end position="30"/>
    </location>
</feature>
<evidence type="ECO:0000256" key="1">
    <source>
        <dbReference type="SAM" id="Coils"/>
    </source>
</evidence>
<keyword evidence="4" id="KW-1185">Reference proteome</keyword>
<dbReference type="AlphaFoldDB" id="A0AAV9VAV6"/>
<gene>
    <name evidence="3" type="ORF">TWF696_000161</name>
</gene>
<reference evidence="3 4" key="1">
    <citation type="submission" date="2019-10" db="EMBL/GenBank/DDBJ databases">
        <authorList>
            <person name="Palmer J.M."/>
        </authorList>
    </citation>
    <scope>NUCLEOTIDE SEQUENCE [LARGE SCALE GENOMIC DNA]</scope>
    <source>
        <strain evidence="3 4">TWF696</strain>
    </source>
</reference>
<comment type="caution">
    <text evidence="3">The sequence shown here is derived from an EMBL/GenBank/DDBJ whole genome shotgun (WGS) entry which is preliminary data.</text>
</comment>
<evidence type="ECO:0000313" key="4">
    <source>
        <dbReference type="Proteomes" id="UP001375240"/>
    </source>
</evidence>
<feature type="transmembrane region" description="Helical" evidence="2">
    <location>
        <begin position="87"/>
        <end position="113"/>
    </location>
</feature>
<keyword evidence="1" id="KW-0175">Coiled coil</keyword>
<keyword evidence="2" id="KW-0472">Membrane</keyword>
<proteinExistence type="predicted"/>
<protein>
    <submittedName>
        <fullName evidence="3">Uncharacterized protein</fullName>
    </submittedName>
</protein>